<dbReference type="InterPro" id="IPR015947">
    <property type="entry name" value="PUA-like_sf"/>
</dbReference>
<dbReference type="Gene3D" id="2.30.130.30">
    <property type="entry name" value="Hypothetical protein"/>
    <property type="match status" value="1"/>
</dbReference>
<name>A0A6C0IZ95_9ZZZZ</name>
<dbReference type="AlphaFoldDB" id="A0A6C0IZ95"/>
<evidence type="ECO:0000313" key="2">
    <source>
        <dbReference type="EMBL" id="QHT97909.1"/>
    </source>
</evidence>
<accession>A0A6C0IZ95</accession>
<dbReference type="SUPFAM" id="SSF88697">
    <property type="entry name" value="PUA domain-like"/>
    <property type="match status" value="1"/>
</dbReference>
<organism evidence="2">
    <name type="scientific">viral metagenome</name>
    <dbReference type="NCBI Taxonomy" id="1070528"/>
    <lineage>
        <taxon>unclassified sequences</taxon>
        <taxon>metagenomes</taxon>
        <taxon>organismal metagenomes</taxon>
    </lineage>
</organism>
<reference evidence="2" key="1">
    <citation type="journal article" date="2020" name="Nature">
        <title>Giant virus diversity and host interactions through global metagenomics.</title>
        <authorList>
            <person name="Schulz F."/>
            <person name="Roux S."/>
            <person name="Paez-Espino D."/>
            <person name="Jungbluth S."/>
            <person name="Walsh D.A."/>
            <person name="Denef V.J."/>
            <person name="McMahon K.D."/>
            <person name="Konstantinidis K.T."/>
            <person name="Eloe-Fadrosh E.A."/>
            <person name="Kyrpides N.C."/>
            <person name="Woyke T."/>
        </authorList>
    </citation>
    <scope>NUCLEOTIDE SEQUENCE</scope>
    <source>
        <strain evidence="2">GVMAG-M-3300025572-1</strain>
    </source>
</reference>
<protein>
    <submittedName>
        <fullName evidence="2">Uncharacterized protein</fullName>
    </submittedName>
</protein>
<proteinExistence type="predicted"/>
<feature type="region of interest" description="Disordered" evidence="1">
    <location>
        <begin position="1"/>
        <end position="21"/>
    </location>
</feature>
<dbReference type="EMBL" id="MN740284">
    <property type="protein sequence ID" value="QHT97909.1"/>
    <property type="molecule type" value="Genomic_DNA"/>
</dbReference>
<sequence length="112" mass="12952">MLSGSLLRKTEPRSPGRAGSQLMAREIEVSDPWFTHLVEGRKNLPRWSKLAPEDREILFMIKRVSRYPSLNQYLLQEGLRATLPGVTTLEEARKIYYQWSTPEQIEVAPLLN</sequence>
<evidence type="ECO:0000256" key="1">
    <source>
        <dbReference type="SAM" id="MobiDB-lite"/>
    </source>
</evidence>